<keyword evidence="3" id="KW-0732">Signal</keyword>
<dbReference type="Gene3D" id="2.10.110.10">
    <property type="entry name" value="Cysteine Rich Protein"/>
    <property type="match status" value="2"/>
</dbReference>
<comment type="subcellular location">
    <subcellularLocation>
        <location evidence="1">Endoplasmic reticulum lumen</location>
    </subcellularLocation>
</comment>
<keyword evidence="4" id="KW-0547">Nucleotide-binding</keyword>
<evidence type="ECO:0000256" key="8">
    <source>
        <dbReference type="ARBA" id="ARBA00023186"/>
    </source>
</evidence>
<dbReference type="Pfam" id="PF00012">
    <property type="entry name" value="HSP70"/>
    <property type="match status" value="2"/>
</dbReference>
<feature type="compositionally biased region" description="Low complexity" evidence="11">
    <location>
        <begin position="1173"/>
        <end position="1184"/>
    </location>
</feature>
<keyword evidence="14" id="KW-1185">Reference proteome</keyword>
<dbReference type="FunFam" id="3.30.420.40:FF:000004">
    <property type="entry name" value="Molecular chaperone DnaK"/>
    <property type="match status" value="1"/>
</dbReference>
<evidence type="ECO:0000256" key="7">
    <source>
        <dbReference type="ARBA" id="ARBA00022840"/>
    </source>
</evidence>
<dbReference type="GO" id="GO:0005524">
    <property type="term" value="F:ATP binding"/>
    <property type="evidence" value="ECO:0007669"/>
    <property type="project" value="UniProtKB-KW"/>
</dbReference>
<keyword evidence="10" id="KW-0175">Coiled coil</keyword>
<feature type="region of interest" description="Disordered" evidence="11">
    <location>
        <begin position="1149"/>
        <end position="1225"/>
    </location>
</feature>
<evidence type="ECO:0000259" key="12">
    <source>
        <dbReference type="PROSITE" id="PS50023"/>
    </source>
</evidence>
<evidence type="ECO:0000256" key="6">
    <source>
        <dbReference type="ARBA" id="ARBA00022833"/>
    </source>
</evidence>
<dbReference type="InterPro" id="IPR001781">
    <property type="entry name" value="Znf_LIM"/>
</dbReference>
<dbReference type="GO" id="GO:0034663">
    <property type="term" value="C:endoplasmic reticulum chaperone complex"/>
    <property type="evidence" value="ECO:0007669"/>
    <property type="project" value="TreeGrafter"/>
</dbReference>
<dbReference type="SUPFAM" id="SSF100920">
    <property type="entry name" value="Heat shock protein 70kD (HSP70), peptide-binding domain"/>
    <property type="match status" value="1"/>
</dbReference>
<feature type="compositionally biased region" description="Basic and acidic residues" evidence="11">
    <location>
        <begin position="2735"/>
        <end position="2758"/>
    </location>
</feature>
<feature type="compositionally biased region" description="Basic and acidic residues" evidence="11">
    <location>
        <begin position="1216"/>
        <end position="1225"/>
    </location>
</feature>
<dbReference type="Pfam" id="PF12315">
    <property type="entry name" value="DA1-like"/>
    <property type="match status" value="1"/>
</dbReference>
<evidence type="ECO:0000256" key="3">
    <source>
        <dbReference type="ARBA" id="ARBA00022729"/>
    </source>
</evidence>
<feature type="region of interest" description="Disordered" evidence="11">
    <location>
        <begin position="1483"/>
        <end position="1503"/>
    </location>
</feature>
<feature type="compositionally biased region" description="Acidic residues" evidence="11">
    <location>
        <begin position="2486"/>
        <end position="2496"/>
    </location>
</feature>
<dbReference type="PROSITE" id="PS00329">
    <property type="entry name" value="HSP70_2"/>
    <property type="match status" value="1"/>
</dbReference>
<dbReference type="Gene3D" id="3.30.420.40">
    <property type="match status" value="4"/>
</dbReference>
<dbReference type="PROSITE" id="PS00297">
    <property type="entry name" value="HSP70_1"/>
    <property type="match status" value="1"/>
</dbReference>
<dbReference type="PRINTS" id="PR00301">
    <property type="entry name" value="HEATSHOCK70"/>
</dbReference>
<dbReference type="CDD" id="cd09396">
    <property type="entry name" value="LIM_DA1"/>
    <property type="match status" value="2"/>
</dbReference>
<dbReference type="GO" id="GO:0005788">
    <property type="term" value="C:endoplasmic reticulum lumen"/>
    <property type="evidence" value="ECO:0007669"/>
    <property type="project" value="UniProtKB-SubCell"/>
</dbReference>
<dbReference type="PROSITE" id="PS00478">
    <property type="entry name" value="LIM_DOMAIN_1"/>
    <property type="match status" value="1"/>
</dbReference>
<dbReference type="Proteomes" id="UP001259832">
    <property type="component" value="Unassembled WGS sequence"/>
</dbReference>
<dbReference type="CDD" id="cd11733">
    <property type="entry name" value="ASKHA_NBD_HSP70_HSPA9"/>
    <property type="match status" value="1"/>
</dbReference>
<feature type="compositionally biased region" description="Basic and acidic residues" evidence="11">
    <location>
        <begin position="2476"/>
        <end position="2485"/>
    </location>
</feature>
<comment type="caution">
    <text evidence="13">The sequence shown here is derived from an EMBL/GenBank/DDBJ whole genome shotgun (WGS) entry which is preliminary data.</text>
</comment>
<keyword evidence="9" id="KW-0440">LIM domain</keyword>
<dbReference type="InterPro" id="IPR029047">
    <property type="entry name" value="HSP70_peptide-bd_sf"/>
</dbReference>
<dbReference type="InterPro" id="IPR012725">
    <property type="entry name" value="Chaperone_DnaK"/>
</dbReference>
<name>A0AAD9GQV0_9STRA</name>
<feature type="domain" description="LIM zinc-binding" evidence="12">
    <location>
        <begin position="660"/>
        <end position="724"/>
    </location>
</feature>
<feature type="compositionally biased region" description="Polar residues" evidence="11">
    <location>
        <begin position="1187"/>
        <end position="1205"/>
    </location>
</feature>
<dbReference type="FunFam" id="3.90.640.10:FF:000003">
    <property type="entry name" value="Molecular chaperone DnaK"/>
    <property type="match status" value="1"/>
</dbReference>
<dbReference type="Gene3D" id="2.60.34.10">
    <property type="entry name" value="Substrate Binding Domain Of DNAk, Chain A, domain 1"/>
    <property type="match status" value="2"/>
</dbReference>
<evidence type="ECO:0000256" key="1">
    <source>
        <dbReference type="ARBA" id="ARBA00004319"/>
    </source>
</evidence>
<dbReference type="FunFam" id="3.90.640.10:FF:000004">
    <property type="entry name" value="Heat shock 70 kDa protein 4"/>
    <property type="match status" value="1"/>
</dbReference>
<evidence type="ECO:0000256" key="5">
    <source>
        <dbReference type="ARBA" id="ARBA00022824"/>
    </source>
</evidence>
<protein>
    <submittedName>
        <fullName evidence="13">Chaperone protein DnaK</fullName>
    </submittedName>
</protein>
<dbReference type="GO" id="GO:0030968">
    <property type="term" value="P:endoplasmic reticulum unfolded protein response"/>
    <property type="evidence" value="ECO:0007669"/>
    <property type="project" value="TreeGrafter"/>
</dbReference>
<dbReference type="FunFam" id="1.20.1270.10:FF:000036">
    <property type="entry name" value="Chaperone protein DnaK"/>
    <property type="match status" value="1"/>
</dbReference>
<evidence type="ECO:0000256" key="2">
    <source>
        <dbReference type="ARBA" id="ARBA00022723"/>
    </source>
</evidence>
<dbReference type="InterPro" id="IPR018181">
    <property type="entry name" value="Heat_shock_70_CS"/>
</dbReference>
<dbReference type="GO" id="GO:0046872">
    <property type="term" value="F:metal ion binding"/>
    <property type="evidence" value="ECO:0007669"/>
    <property type="project" value="UniProtKB-KW"/>
</dbReference>
<dbReference type="Gene3D" id="1.20.1270.10">
    <property type="match status" value="2"/>
</dbReference>
<dbReference type="EMBL" id="JASMQC010000008">
    <property type="protein sequence ID" value="KAK1943142.1"/>
    <property type="molecule type" value="Genomic_DNA"/>
</dbReference>
<dbReference type="GO" id="GO:0140662">
    <property type="term" value="F:ATP-dependent protein folding chaperone"/>
    <property type="evidence" value="ECO:0007669"/>
    <property type="project" value="InterPro"/>
</dbReference>
<dbReference type="Gene3D" id="3.30.30.30">
    <property type="match status" value="1"/>
</dbReference>
<dbReference type="CDD" id="cd10230">
    <property type="entry name" value="ASKHA_NBD_HSP70_HYOU1"/>
    <property type="match status" value="1"/>
</dbReference>
<evidence type="ECO:0000313" key="13">
    <source>
        <dbReference type="EMBL" id="KAK1943142.1"/>
    </source>
</evidence>
<feature type="region of interest" description="Disordered" evidence="11">
    <location>
        <begin position="718"/>
        <end position="739"/>
    </location>
</feature>
<keyword evidence="5" id="KW-0256">Endoplasmic reticulum</keyword>
<feature type="coiled-coil region" evidence="10">
    <location>
        <begin position="1507"/>
        <end position="1580"/>
    </location>
</feature>
<dbReference type="SUPFAM" id="SSF57716">
    <property type="entry name" value="Glucocorticoid receptor-like (DNA-binding domain)"/>
    <property type="match status" value="1"/>
</dbReference>
<feature type="coiled-coil region" evidence="10">
    <location>
        <begin position="1623"/>
        <end position="1750"/>
    </location>
</feature>
<dbReference type="PROSITE" id="PS50023">
    <property type="entry name" value="LIM_DOMAIN_2"/>
    <property type="match status" value="2"/>
</dbReference>
<evidence type="ECO:0000256" key="10">
    <source>
        <dbReference type="SAM" id="Coils"/>
    </source>
</evidence>
<dbReference type="PANTHER" id="PTHR45639">
    <property type="entry name" value="HSC70CB, ISOFORM G-RELATED"/>
    <property type="match status" value="1"/>
</dbReference>
<keyword evidence="2 9" id="KW-0479">Metal-binding</keyword>
<feature type="compositionally biased region" description="Basic and acidic residues" evidence="11">
    <location>
        <begin position="2767"/>
        <end position="2778"/>
    </location>
</feature>
<dbReference type="SUPFAM" id="SSF100934">
    <property type="entry name" value="Heat shock protein 70kD (HSP70), C-terminal subdomain"/>
    <property type="match status" value="1"/>
</dbReference>
<dbReference type="NCBIfam" id="TIGR02350">
    <property type="entry name" value="prok_dnaK"/>
    <property type="match status" value="1"/>
</dbReference>
<feature type="region of interest" description="Disordered" evidence="11">
    <location>
        <begin position="2726"/>
        <end position="2778"/>
    </location>
</feature>
<dbReference type="GO" id="GO:0051082">
    <property type="term" value="F:unfolded protein binding"/>
    <property type="evidence" value="ECO:0007669"/>
    <property type="project" value="InterPro"/>
</dbReference>
<feature type="coiled-coil region" evidence="10">
    <location>
        <begin position="270"/>
        <end position="297"/>
    </location>
</feature>
<dbReference type="NCBIfam" id="NF001413">
    <property type="entry name" value="PRK00290.1"/>
    <property type="match status" value="1"/>
</dbReference>
<sequence>MLRLARPAPASAAAKRMFSAAAGSEVIGIDLGTTNSCVAVMEGKTARVIENSEGARTTPSVVAILDNDERLVGMPAKRQAVTNPENTFYAVKRLIGRKFEDKETQEVSKVVSYKIVKGNNGKDAWVEAKGQKYSPSQIGSMVLTKMKETADGFLGKPITQAVVTVPAYFNDSQRQATKDAGKIAGLDVLRIINEPTAAALAYGMDKADGKVIAVFDLGGGTFDVSILEISGGVFEVKSTNGDTLLGGEDFDEELLRYLVDEFKKETSIDLAGDNLAMQRLREAAEKAKRELDGLAQTDISLPFITADATGPKHLNMKITRATFEKLVGKLIERTMGPCKKCVKDAGLEKSDINEVILVGGMSRMPKVQTTVEEFFGKKPSKGVNPDEVVAMGAAIQGGVLRGDVKDILLLDVTPLSLGIETLGGVFTKLIPRNTTIPTKKSQVFSTAADSQTQVGIKVLQGEREMAADNKLLGNFDLVGIPPAPRGVPQIEVSFDIDANGIVNVGARDKATGKEQNIVIQSSGGLSDAEIEKMVADAEANAAADQQRKELIEAKNEADSTLYTTEKTLKEHEDKIDAETLEKVKAALADLRTKSEGENTEEIKAALEEVQKMSMKIGEAVYKSQQGEGASSEENKDENCTFLNANDSAANCDACNAIRVLKCPTCKGEIKYGKRLHVNGKTYHPDCFCCTGCKRPLPSRFQVVNGGNYHPECTPKPKTITKTTTTTRVPQNDKTVKSENRSRPVQNENCSINANTKAEGNGNSNGGGWNCPTCTFFNGNDAAPTCAACNAIRIMQCPGCKGEVKFGQRVNVDGKAFHPDCFRCAACNGKFATAKFQVKDGEYYHHECYKQLYHPRCDVCEDFIPYQPGTQKISFKVMPFWDLKYCAEHENNDRCCSCQRVEPNIPGRQFHNLSDERKICHDCCNYLVLDSNEAQDVVKEVWAYMRDIGINLPEIPVYLVESPVLNEQCNAHKKTKTLMKGNKPVKSHVTRGLCLSEVSQVRHMVRTGKRAVPRVASIEKFVYSALNTLHHTRSVNAILILHGLPYDLTASILAHEATHAFIKLSDNFPDNIPSKVEEGMCQLMSYLFLKYKHMMERKESKKRTYQGHLRKFYMQQLKNDVSPVYGDGFREAYEAYKRVNSLQRIMSDAEQSLSDDDGADIFGSDSDDQGSEIDQSLDLPSLSLDVKSPQTGEIDQSCGFNTSSRPQVELEDEELSDHESPAKVKDEDFNQAELGSNRFTCKTDGDIQVEKHDESEENEVVAVDLPSAMAMCESPKLPDHNVNEEHEQPSDDLNINRESDFHHDEASLVDPLTVPIGNKSNVNEMNSNANVVNREYTQTHSGNELKPQHEALTEELDFHRDEVGLDPLIMSMDINEMNSDANFANCEDTQVPSGNKLNTLLAESEALIEELNQETRIPDEPSGELGKISPPKSLEQTDIVKASPTSKVPLYTVDTLFPVVYEKDLPPVPTPKDIAKVVPVSSVTDGQKPCQRRKTQGEHPNSSFVSRLTALQQQLHAARSELVNSTRTFKLQLSMAEADSKKLSQRSTRLKKQLSIVTADLQRTNAEMTKLKTENELYAAKLPGLQAELLEETTQVDETRAQSLQTQLILTQLKARSHVLQTRNSSLESHNNRLTQQLRECQQRLRKKTTILEQQTEKTSKIEAELTQLKTTHCQERLEWKHRLSTALQRFEHDKVKLEAQYKASERKELRELKGKAEKVTKKRRTAEAIAAKLEEELKICKLELSSANNNVNRHITDLRTHESLLRKAHRTEATLRNDLAACKSKLRALQDSRRRMTNLHSVKTRRQPNQIPIELLLPLDESSDEEDNQEEKQCNCCQSSATTEIQSPLACTECPQLQDQLHQLQLELKRVRSLHIVELRAQQSVLDRTQGPSLFPLHKMKTVRMLLLALLGAGLLAASMVDAIVAGVDLGGEFFKIALVKPGTPFEIVTNVHSKRKTETMVAFDGDERLYGADAATVGVRRPQTAYSQIRRLLGTRLSDPQVSSLLDEEHFPYELVQNATRGGTISLKHGKSQTFHAEELVAMVFAHARQITDTFAEAAVKDWVLTVPSFFSQAQRQALLDAAEISGVRVLSLINENTAAALQLAVHASYDPEDKPKKILFYNLGSTSLQVSIAEFSSQVVPDGFKKNKTISTFQTISNAWDESLGGAKFDLRLAEHLATEFSEKIGEDIRKVPRPMAKIRAQAKKTKTVLSANEEIPVVMQSLYNDIDFFTSMTRSKLEELSSDLFERTLKPVEMALEKAGLTAADIDEVEIIGGGVRMPKIQQQLSEFFDGKDLGVHLNGDEAMALGAAFRAANLSNSFRVRQVGMTDLASYPIGVRLVDLSATEPKDNNDDDVETKQWMKRASLFSESHRLGLRKSVSFSHSNDVSCTFRYDKPSMLPAGVSVQIAKFNVTGVEKFTARMADKKLGEPKVTLSFELDSNGIAQIAKAEATLEEEVEVEVVVKKEKKSKKTKKENSEDSSKADDEEETEEEEKPETRMEKQTKTHREELTVVRALEAQELEEGMSVLPMSEAIKKESMRMLNEMEKADNKRRANLEAKNSLETFIYKAHDTLSAQESQIKEVTVPEQVESLQTKLEETEEWLYDDGDKVDAAEYKKKMDALNTDLSAILFRVAEVKELPIAINTAQEYAFSTRELMTEWSTSKPQVTDEERGDVVEKIDELEAWLKESKASQKAAPKHEAPVVTSADVAKKVQGVKKFVAVLAKRPKPQPVKTEKNDTEKDGSKAEEETSSKESDSETAEPEVETNKDETEKDEL</sequence>
<dbReference type="PROSITE" id="PS01036">
    <property type="entry name" value="HSP70_3"/>
    <property type="match status" value="1"/>
</dbReference>
<dbReference type="FunFam" id="3.30.30.30:FF:000003">
    <property type="entry name" value="Heat shock protein 9"/>
    <property type="match status" value="1"/>
</dbReference>
<gene>
    <name evidence="13" type="ORF">P3T76_005779</name>
</gene>
<dbReference type="Pfam" id="PF00412">
    <property type="entry name" value="LIM"/>
    <property type="match status" value="2"/>
</dbReference>
<evidence type="ECO:0000313" key="14">
    <source>
        <dbReference type="Proteomes" id="UP001259832"/>
    </source>
</evidence>
<feature type="domain" description="LIM zinc-binding" evidence="12">
    <location>
        <begin position="794"/>
        <end position="854"/>
    </location>
</feature>
<dbReference type="InterPro" id="IPR043129">
    <property type="entry name" value="ATPase_NBD"/>
</dbReference>
<dbReference type="HAMAP" id="MF_00332">
    <property type="entry name" value="DnaK"/>
    <property type="match status" value="1"/>
</dbReference>
<proteinExistence type="inferred from homology"/>
<evidence type="ECO:0000256" key="11">
    <source>
        <dbReference type="SAM" id="MobiDB-lite"/>
    </source>
</evidence>
<dbReference type="InterPro" id="IPR022087">
    <property type="entry name" value="DA1-like_dom"/>
</dbReference>
<feature type="region of interest" description="Disordered" evidence="11">
    <location>
        <begin position="2466"/>
        <end position="2511"/>
    </location>
</feature>
<evidence type="ECO:0000256" key="9">
    <source>
        <dbReference type="PROSITE-ProRule" id="PRU00125"/>
    </source>
</evidence>
<reference evidence="13" key="1">
    <citation type="submission" date="2023-08" db="EMBL/GenBank/DDBJ databases">
        <title>Reference Genome Resource for the Citrus Pathogen Phytophthora citrophthora.</title>
        <authorList>
            <person name="Moller H."/>
            <person name="Coetzee B."/>
            <person name="Rose L.J."/>
            <person name="Van Niekerk J.M."/>
        </authorList>
    </citation>
    <scope>NUCLEOTIDE SEQUENCE</scope>
    <source>
        <strain evidence="13">STE-U-9442</strain>
    </source>
</reference>
<dbReference type="SMART" id="SM00132">
    <property type="entry name" value="LIM"/>
    <property type="match status" value="2"/>
</dbReference>
<organism evidence="13 14">
    <name type="scientific">Phytophthora citrophthora</name>
    <dbReference type="NCBI Taxonomy" id="4793"/>
    <lineage>
        <taxon>Eukaryota</taxon>
        <taxon>Sar</taxon>
        <taxon>Stramenopiles</taxon>
        <taxon>Oomycota</taxon>
        <taxon>Peronosporomycetes</taxon>
        <taxon>Peronosporales</taxon>
        <taxon>Peronosporaceae</taxon>
        <taxon>Phytophthora</taxon>
    </lineage>
</organism>
<dbReference type="PANTHER" id="PTHR45639:SF3">
    <property type="entry name" value="HYPOXIA UP-REGULATED PROTEIN 1"/>
    <property type="match status" value="1"/>
</dbReference>
<feature type="compositionally biased region" description="Acidic residues" evidence="11">
    <location>
        <begin position="1152"/>
        <end position="1170"/>
    </location>
</feature>
<accession>A0AAD9GQV0</accession>
<keyword evidence="7" id="KW-0067">ATP-binding</keyword>
<evidence type="ECO:0000256" key="4">
    <source>
        <dbReference type="ARBA" id="ARBA00022741"/>
    </source>
</evidence>
<keyword evidence="6 9" id="KW-0862">Zinc</keyword>
<dbReference type="FunFam" id="2.60.34.10:FF:000014">
    <property type="entry name" value="Chaperone protein DnaK HSP70"/>
    <property type="match status" value="1"/>
</dbReference>
<feature type="compositionally biased region" description="Basic and acidic residues" evidence="11">
    <location>
        <begin position="2497"/>
        <end position="2511"/>
    </location>
</feature>
<keyword evidence="8" id="KW-0143">Chaperone</keyword>
<dbReference type="SUPFAM" id="SSF53067">
    <property type="entry name" value="Actin-like ATPase domain"/>
    <property type="match status" value="4"/>
</dbReference>
<dbReference type="Gene3D" id="3.90.640.10">
    <property type="entry name" value="Actin, Chain A, domain 4"/>
    <property type="match status" value="2"/>
</dbReference>
<dbReference type="InterPro" id="IPR029048">
    <property type="entry name" value="HSP70_C_sf"/>
</dbReference>
<dbReference type="InterPro" id="IPR013126">
    <property type="entry name" value="Hsp_70_fam"/>
</dbReference>